<protein>
    <recommendedName>
        <fullName evidence="2">XRN2-binding (XTBD) domain-containing protein</fullName>
    </recommendedName>
</protein>
<accession>A0A0G4FPZ7</accession>
<feature type="region of interest" description="Disordered" evidence="1">
    <location>
        <begin position="1"/>
        <end position="65"/>
    </location>
</feature>
<dbReference type="AlphaFoldDB" id="A0A0G4FPZ7"/>
<organism evidence="3">
    <name type="scientific">Chromera velia CCMP2878</name>
    <dbReference type="NCBI Taxonomy" id="1169474"/>
    <lineage>
        <taxon>Eukaryota</taxon>
        <taxon>Sar</taxon>
        <taxon>Alveolata</taxon>
        <taxon>Colpodellida</taxon>
        <taxon>Chromeraceae</taxon>
        <taxon>Chromera</taxon>
    </lineage>
</organism>
<feature type="compositionally biased region" description="Basic and acidic residues" evidence="1">
    <location>
        <begin position="22"/>
        <end position="43"/>
    </location>
</feature>
<name>A0A0G4FPZ7_9ALVE</name>
<feature type="compositionally biased region" description="Acidic residues" evidence="1">
    <location>
        <begin position="50"/>
        <end position="60"/>
    </location>
</feature>
<dbReference type="EMBL" id="CDMZ01000541">
    <property type="protein sequence ID" value="CEM16526.1"/>
    <property type="molecule type" value="Genomic_DNA"/>
</dbReference>
<gene>
    <name evidence="3" type="ORF">Cvel_18180</name>
</gene>
<evidence type="ECO:0000256" key="1">
    <source>
        <dbReference type="SAM" id="MobiDB-lite"/>
    </source>
</evidence>
<evidence type="ECO:0000313" key="3">
    <source>
        <dbReference type="EMBL" id="CEM16526.1"/>
    </source>
</evidence>
<evidence type="ECO:0000259" key="2">
    <source>
        <dbReference type="PROSITE" id="PS51827"/>
    </source>
</evidence>
<dbReference type="VEuPathDB" id="CryptoDB:Cvel_18180"/>
<dbReference type="Pfam" id="PF11952">
    <property type="entry name" value="XTBD"/>
    <property type="match status" value="1"/>
</dbReference>
<dbReference type="PROSITE" id="PS51827">
    <property type="entry name" value="XTBD"/>
    <property type="match status" value="1"/>
</dbReference>
<proteinExistence type="predicted"/>
<sequence length="149" mass="16819">MEVDSVDPGDGVAASSTMQVEETEKKKAEEKEKEGEDAMKDDAAISEVSAESEEEEEDEEEVKKLKGRLGYESEAQWKLRKKFIDSAKNEVTLPRLKVLSAMFFNILILGNQYGEVFEKEVRKFAPTLPEGQNYPGDVRRMEQGKLIPS</sequence>
<dbReference type="InterPro" id="IPR021859">
    <property type="entry name" value="XTBD"/>
</dbReference>
<reference evidence="3" key="1">
    <citation type="submission" date="2014-11" db="EMBL/GenBank/DDBJ databases">
        <authorList>
            <person name="Otto D Thomas"/>
            <person name="Naeem Raeece"/>
        </authorList>
    </citation>
    <scope>NUCLEOTIDE SEQUENCE</scope>
</reference>
<feature type="domain" description="XRN2-binding (XTBD)" evidence="2">
    <location>
        <begin position="64"/>
        <end position="149"/>
    </location>
</feature>